<evidence type="ECO:0000256" key="2">
    <source>
        <dbReference type="SAM" id="Phobius"/>
    </source>
</evidence>
<feature type="compositionally biased region" description="Low complexity" evidence="1">
    <location>
        <begin position="290"/>
        <end position="305"/>
    </location>
</feature>
<dbReference type="VEuPathDB" id="VectorBase:AALC636_030414"/>
<dbReference type="AlphaFoldDB" id="A0A023ERA9"/>
<accession>A0A023ERA9</accession>
<feature type="transmembrane region" description="Helical" evidence="2">
    <location>
        <begin position="99"/>
        <end position="117"/>
    </location>
</feature>
<proteinExistence type="evidence at transcript level"/>
<evidence type="ECO:0008006" key="4">
    <source>
        <dbReference type="Google" id="ProtNLM"/>
    </source>
</evidence>
<keyword evidence="2" id="KW-0472">Membrane</keyword>
<feature type="compositionally biased region" description="Low complexity" evidence="1">
    <location>
        <begin position="214"/>
        <end position="240"/>
    </location>
</feature>
<reference evidence="3" key="1">
    <citation type="journal article" date="2014" name="PLoS Negl. Trop. Dis.">
        <title>Identification and characterization of seminal fluid proteins in the Asian tiger mosquito, Aedes albopictus.</title>
        <authorList>
            <person name="Boes K.E."/>
            <person name="Ribeiro J.M."/>
            <person name="Wong A."/>
            <person name="Harrington L.C."/>
            <person name="Wolfner M.F."/>
            <person name="Sirot L.K."/>
        </authorList>
    </citation>
    <scope>NUCLEOTIDE SEQUENCE</scope>
    <source>
        <tissue evidence="3">Reproductive organs</tissue>
    </source>
</reference>
<sequence length="392" mass="42366">MIKVTKATGAYAALVSVVSGTIVWFNFRPLGIFFFSGLMVFWCRHYANLRLQMTPLVEDKLRQLGHRALDLRNEKPGLFCALISGFLVVLAFIGHVVSGAYIVVALLVLSIVVSTKYDIKIVADREQTPSPLSANFLDQEVEEFLPEINEANASLLKQVGEEADISAVYKTDSTISERKGTGDEEDDDDDTYSDLLIPQSSIKELDEAEEEELSNASSSDELLLGSGGDQPSASSGAGAAAAASDEIRFKSGHFNANTSSDSDDSISRGLSFDDVPDKAGSRKRLHHHPQQPQYQLLEQRPQQPQDQLANLAGNLLSSGVLSYLTSAMASGASAAMSQSHPAPSLSSRHPNRMTVSSASGDRRTFGNDGGDSTDEDEDSDFEMLNPDELNNV</sequence>
<feature type="compositionally biased region" description="Low complexity" evidence="1">
    <location>
        <begin position="329"/>
        <end position="339"/>
    </location>
</feature>
<protein>
    <recommendedName>
        <fullName evidence="4">Protein with signal anchor</fullName>
    </recommendedName>
</protein>
<feature type="region of interest" description="Disordered" evidence="1">
    <location>
        <begin position="329"/>
        <end position="392"/>
    </location>
</feature>
<feature type="region of interest" description="Disordered" evidence="1">
    <location>
        <begin position="173"/>
        <end position="240"/>
    </location>
</feature>
<keyword evidence="2" id="KW-1133">Transmembrane helix</keyword>
<dbReference type="VEuPathDB" id="VectorBase:AALFPA_078887"/>
<feature type="compositionally biased region" description="Polar residues" evidence="1">
    <location>
        <begin position="340"/>
        <end position="359"/>
    </location>
</feature>
<dbReference type="EMBL" id="GAPW01001888">
    <property type="protein sequence ID" value="JAC11710.1"/>
    <property type="molecule type" value="mRNA"/>
</dbReference>
<keyword evidence="2" id="KW-0812">Transmembrane</keyword>
<feature type="region of interest" description="Disordered" evidence="1">
    <location>
        <begin position="254"/>
        <end position="305"/>
    </location>
</feature>
<feature type="compositionally biased region" description="Acidic residues" evidence="1">
    <location>
        <begin position="183"/>
        <end position="192"/>
    </location>
</feature>
<evidence type="ECO:0000256" key="1">
    <source>
        <dbReference type="SAM" id="MobiDB-lite"/>
    </source>
</evidence>
<name>A0A023ERA9_AEDAL</name>
<organism evidence="3">
    <name type="scientific">Aedes albopictus</name>
    <name type="common">Asian tiger mosquito</name>
    <name type="synonym">Stegomyia albopicta</name>
    <dbReference type="NCBI Taxonomy" id="7160"/>
    <lineage>
        <taxon>Eukaryota</taxon>
        <taxon>Metazoa</taxon>
        <taxon>Ecdysozoa</taxon>
        <taxon>Arthropoda</taxon>
        <taxon>Hexapoda</taxon>
        <taxon>Insecta</taxon>
        <taxon>Pterygota</taxon>
        <taxon>Neoptera</taxon>
        <taxon>Endopterygota</taxon>
        <taxon>Diptera</taxon>
        <taxon>Nematocera</taxon>
        <taxon>Culicoidea</taxon>
        <taxon>Culicidae</taxon>
        <taxon>Culicinae</taxon>
        <taxon>Aedini</taxon>
        <taxon>Aedes</taxon>
        <taxon>Stegomyia</taxon>
    </lineage>
</organism>
<feature type="compositionally biased region" description="Acidic residues" evidence="1">
    <location>
        <begin position="371"/>
        <end position="381"/>
    </location>
</feature>
<evidence type="ECO:0000313" key="3">
    <source>
        <dbReference type="EMBL" id="JAC11710.1"/>
    </source>
</evidence>
<dbReference type="VEuPathDB" id="VectorBase:AALF028215"/>